<organism evidence="3 4">
    <name type="scientific">Allosaccharopolyspora coralli</name>
    <dbReference type="NCBI Taxonomy" id="2665642"/>
    <lineage>
        <taxon>Bacteria</taxon>
        <taxon>Bacillati</taxon>
        <taxon>Actinomycetota</taxon>
        <taxon>Actinomycetes</taxon>
        <taxon>Pseudonocardiales</taxon>
        <taxon>Pseudonocardiaceae</taxon>
        <taxon>Allosaccharopolyspora</taxon>
    </lineage>
</organism>
<evidence type="ECO:0000256" key="1">
    <source>
        <dbReference type="SAM" id="MobiDB-lite"/>
    </source>
</evidence>
<dbReference type="Proteomes" id="UP000371041">
    <property type="component" value="Chromosome"/>
</dbReference>
<feature type="compositionally biased region" description="Polar residues" evidence="1">
    <location>
        <begin position="228"/>
        <end position="275"/>
    </location>
</feature>
<dbReference type="Pfam" id="PF17270">
    <property type="entry name" value="DUF5336"/>
    <property type="match status" value="1"/>
</dbReference>
<name>A0A5Q3QIS9_9PSEU</name>
<dbReference type="EMBL" id="CP045929">
    <property type="protein sequence ID" value="QGK71435.1"/>
    <property type="molecule type" value="Genomic_DNA"/>
</dbReference>
<feature type="transmembrane region" description="Helical" evidence="2">
    <location>
        <begin position="107"/>
        <end position="129"/>
    </location>
</feature>
<keyword evidence="4" id="KW-1185">Reference proteome</keyword>
<protein>
    <submittedName>
        <fullName evidence="3">Uncharacterized protein</fullName>
    </submittedName>
</protein>
<feature type="compositionally biased region" description="Polar residues" evidence="1">
    <location>
        <begin position="1"/>
        <end position="10"/>
    </location>
</feature>
<dbReference type="AlphaFoldDB" id="A0A5Q3QIS9"/>
<proteinExistence type="predicted"/>
<dbReference type="RefSeq" id="WP_154078011.1">
    <property type="nucleotide sequence ID" value="NZ_CP045929.1"/>
</dbReference>
<feature type="compositionally biased region" description="Basic and acidic residues" evidence="1">
    <location>
        <begin position="278"/>
        <end position="290"/>
    </location>
</feature>
<evidence type="ECO:0000313" key="3">
    <source>
        <dbReference type="EMBL" id="QGK71435.1"/>
    </source>
</evidence>
<keyword evidence="2" id="KW-1133">Transmembrane helix</keyword>
<feature type="region of interest" description="Disordered" evidence="1">
    <location>
        <begin position="1"/>
        <end position="23"/>
    </location>
</feature>
<sequence>MSVPNGSSQRPAPPPPAPTARKDTRRLLTFAVPGTALLAYLLGFFDAGGAAALGGLPGLCLIGSGTLAGLTLLPGPVRFPAFTIAAPLSVFAALALLQIVMGGGATALVIVITVLAVAQLAGVAGVLLADAGAVKLPGAAPPAAQAPPRPQMPSPMGQPRPGPPGPDGHRPPPPPPWNNPRPAHQPGGAGQPGWGPAADVPHGVPAAPGQQPARPDAARQAHPWQAHSGAQQTGAQKSGAQQSGLQHTGPQQAAETQSSASERDTGTPSAASTAGSERPADETSAGRDDDPWQALVRSDRAQVASWRTTSNPAGSEQSSQAQTPQRESQSPQEPNAQEGSGPQSSTQGPPARLPSAPNTQHTSEGLDQQGSARSGGPGGTRQMPHPGNH</sequence>
<feature type="transmembrane region" description="Helical" evidence="2">
    <location>
        <begin position="51"/>
        <end position="72"/>
    </location>
</feature>
<feature type="compositionally biased region" description="Low complexity" evidence="1">
    <location>
        <begin position="194"/>
        <end position="223"/>
    </location>
</feature>
<reference evidence="4" key="1">
    <citation type="submission" date="2019-11" db="EMBL/GenBank/DDBJ databases">
        <title>The complete genome sequence of Saccharopolyspora sp. E2A.</title>
        <authorList>
            <person name="Zhang G."/>
        </authorList>
    </citation>
    <scope>NUCLEOTIDE SEQUENCE [LARGE SCALE GENOMIC DNA]</scope>
    <source>
        <strain evidence="4">E2A</strain>
    </source>
</reference>
<keyword evidence="2" id="KW-0812">Transmembrane</keyword>
<dbReference type="InterPro" id="IPR035166">
    <property type="entry name" value="DUF5336"/>
</dbReference>
<gene>
    <name evidence="3" type="ORF">GIY23_19690</name>
</gene>
<feature type="region of interest" description="Disordered" evidence="1">
    <location>
        <begin position="139"/>
        <end position="389"/>
    </location>
</feature>
<feature type="transmembrane region" description="Helical" evidence="2">
    <location>
        <begin position="79"/>
        <end position="101"/>
    </location>
</feature>
<keyword evidence="2" id="KW-0472">Membrane</keyword>
<feature type="compositionally biased region" description="Pro residues" evidence="1">
    <location>
        <begin position="144"/>
        <end position="179"/>
    </location>
</feature>
<evidence type="ECO:0000313" key="4">
    <source>
        <dbReference type="Proteomes" id="UP000371041"/>
    </source>
</evidence>
<evidence type="ECO:0000256" key="2">
    <source>
        <dbReference type="SAM" id="Phobius"/>
    </source>
</evidence>
<feature type="transmembrane region" description="Helical" evidence="2">
    <location>
        <begin position="27"/>
        <end position="45"/>
    </location>
</feature>
<feature type="compositionally biased region" description="Polar residues" evidence="1">
    <location>
        <begin position="305"/>
        <end position="348"/>
    </location>
</feature>
<dbReference type="KEGG" id="sace:GIY23_19690"/>
<accession>A0A5Q3QIS9</accession>
<feature type="compositionally biased region" description="Polar residues" evidence="1">
    <location>
        <begin position="356"/>
        <end position="372"/>
    </location>
</feature>